<dbReference type="Proteomes" id="UP000001208">
    <property type="component" value="Chromosome"/>
</dbReference>
<gene>
    <name evidence="3" type="ordered locus">Ctha_1947</name>
</gene>
<dbReference type="HOGENOM" id="CLU_038371_3_0_10"/>
<dbReference type="PANTHER" id="PTHR30160">
    <property type="entry name" value="TETRAACYLDISACCHARIDE 4'-KINASE-RELATED"/>
    <property type="match status" value="1"/>
</dbReference>
<dbReference type="SUPFAM" id="SSF53756">
    <property type="entry name" value="UDP-Glycosyltransferase/glycogen phosphorylase"/>
    <property type="match status" value="1"/>
</dbReference>
<dbReference type="eggNOG" id="COG0859">
    <property type="taxonomic scope" value="Bacteria"/>
</dbReference>
<reference evidence="3 4" key="1">
    <citation type="submission" date="2008-06" db="EMBL/GenBank/DDBJ databases">
        <title>Complete sequence of Chloroherpeton thalassium ATCC 35110.</title>
        <authorList>
            <consortium name="US DOE Joint Genome Institute"/>
            <person name="Lucas S."/>
            <person name="Copeland A."/>
            <person name="Lapidus A."/>
            <person name="Glavina del Rio T."/>
            <person name="Dalin E."/>
            <person name="Tice H."/>
            <person name="Bruce D."/>
            <person name="Goodwin L."/>
            <person name="Pitluck S."/>
            <person name="Schmutz J."/>
            <person name="Larimer F."/>
            <person name="Land M."/>
            <person name="Hauser L."/>
            <person name="Kyrpides N."/>
            <person name="Mikhailova N."/>
            <person name="Liu Z."/>
            <person name="Li T."/>
            <person name="Zhao F."/>
            <person name="Overmann J."/>
            <person name="Bryant D.A."/>
            <person name="Richardson P."/>
        </authorList>
    </citation>
    <scope>NUCLEOTIDE SEQUENCE [LARGE SCALE GENOMIC DNA]</scope>
    <source>
        <strain evidence="4">ATCC 35110 / GB-78</strain>
    </source>
</reference>
<dbReference type="STRING" id="517418.Ctha_1947"/>
<proteinExistence type="predicted"/>
<sequence length="365" mass="41449">MTSFFMQLQKFYAIYGQGLWKTKFKRKRISAEKSFLIVQLASLGDACTLVPTIKKLAENNLPIDIICSAGLEPLWSAFFPSAQVVGFASKKWSGAYVQSLVRKSLRSSYEAVFVTSIHPYAGFVASQVRAASRYGMIEGNRFYKGARVFYDKVYRAAPNEHVSKRFNGLFSLYEPFAKQFEAAAVQSLSPQKIKDRKYVLVHPGAKWPPRRWPKEFYGELLRRLANDGVFCKVLVNQAETDLYEFFKSQVQPGKIEMAHTRDLMDLMAAVAGCTVFLGNDSGPSHLANLYGKPIIVLWGPGNYERIRPLGENVSIIIKEIECRPCRQYVREKFCERGENVCLRSISVEEVHRAVREKLQTVRPAS</sequence>
<dbReference type="KEGG" id="cts:Ctha_1947"/>
<dbReference type="GO" id="GO:0005829">
    <property type="term" value="C:cytosol"/>
    <property type="evidence" value="ECO:0007669"/>
    <property type="project" value="TreeGrafter"/>
</dbReference>
<keyword evidence="4" id="KW-1185">Reference proteome</keyword>
<evidence type="ECO:0000313" key="4">
    <source>
        <dbReference type="Proteomes" id="UP000001208"/>
    </source>
</evidence>
<dbReference type="Gene3D" id="3.40.50.2000">
    <property type="entry name" value="Glycogen Phosphorylase B"/>
    <property type="match status" value="2"/>
</dbReference>
<evidence type="ECO:0000313" key="3">
    <source>
        <dbReference type="EMBL" id="ACF14401.1"/>
    </source>
</evidence>
<name>B3QUF2_CHLT3</name>
<keyword evidence="2 3" id="KW-0808">Transferase</keyword>
<dbReference type="AlphaFoldDB" id="B3QUF2"/>
<dbReference type="Pfam" id="PF01075">
    <property type="entry name" value="Glyco_transf_9"/>
    <property type="match status" value="1"/>
</dbReference>
<dbReference type="GO" id="GO:0008713">
    <property type="term" value="F:ADP-heptose-lipopolysaccharide heptosyltransferase activity"/>
    <property type="evidence" value="ECO:0007669"/>
    <property type="project" value="TreeGrafter"/>
</dbReference>
<dbReference type="InterPro" id="IPR051199">
    <property type="entry name" value="LPS_LOS_Heptosyltrfase"/>
</dbReference>
<dbReference type="CAZy" id="GT9">
    <property type="family name" value="Glycosyltransferase Family 9"/>
</dbReference>
<dbReference type="InterPro" id="IPR002201">
    <property type="entry name" value="Glyco_trans_9"/>
</dbReference>
<protein>
    <submittedName>
        <fullName evidence="3">Glycosyl transferase family 9</fullName>
    </submittedName>
</protein>
<organism evidence="3 4">
    <name type="scientific">Chloroherpeton thalassium (strain ATCC 35110 / GB-78)</name>
    <dbReference type="NCBI Taxonomy" id="517418"/>
    <lineage>
        <taxon>Bacteria</taxon>
        <taxon>Pseudomonadati</taxon>
        <taxon>Chlorobiota</taxon>
        <taxon>Chlorobiia</taxon>
        <taxon>Chlorobiales</taxon>
        <taxon>Chloroherpetonaceae</taxon>
        <taxon>Chloroherpeton</taxon>
    </lineage>
</organism>
<keyword evidence="1" id="KW-0328">Glycosyltransferase</keyword>
<accession>B3QUF2</accession>
<evidence type="ECO:0000256" key="1">
    <source>
        <dbReference type="ARBA" id="ARBA00022676"/>
    </source>
</evidence>
<dbReference type="CDD" id="cd03789">
    <property type="entry name" value="GT9_LPS_heptosyltransferase"/>
    <property type="match status" value="1"/>
</dbReference>
<dbReference type="EMBL" id="CP001100">
    <property type="protein sequence ID" value="ACF14401.1"/>
    <property type="molecule type" value="Genomic_DNA"/>
</dbReference>
<evidence type="ECO:0000256" key="2">
    <source>
        <dbReference type="ARBA" id="ARBA00022679"/>
    </source>
</evidence>
<dbReference type="GO" id="GO:0009244">
    <property type="term" value="P:lipopolysaccharide core region biosynthetic process"/>
    <property type="evidence" value="ECO:0007669"/>
    <property type="project" value="TreeGrafter"/>
</dbReference>
<dbReference type="OrthoDB" id="9768048at2"/>